<evidence type="ECO:0000313" key="9">
    <source>
        <dbReference type="Proteomes" id="UP000215590"/>
    </source>
</evidence>
<dbReference type="SUPFAM" id="SSF51445">
    <property type="entry name" value="(Trans)glycosidases"/>
    <property type="match status" value="1"/>
</dbReference>
<dbReference type="GO" id="GO:0004563">
    <property type="term" value="F:beta-N-acetylhexosaminidase activity"/>
    <property type="evidence" value="ECO:0007669"/>
    <property type="project" value="UniProtKB-EC"/>
</dbReference>
<dbReference type="GO" id="GO:0030203">
    <property type="term" value="P:glycosaminoglycan metabolic process"/>
    <property type="evidence" value="ECO:0007669"/>
    <property type="project" value="TreeGrafter"/>
</dbReference>
<accession>A0A256FEV8</accession>
<evidence type="ECO:0000256" key="4">
    <source>
        <dbReference type="ARBA" id="ARBA00022801"/>
    </source>
</evidence>
<name>A0A256FEV8_9HYPH</name>
<evidence type="ECO:0000256" key="6">
    <source>
        <dbReference type="PIRSR" id="PIRSR625705-1"/>
    </source>
</evidence>
<reference evidence="8 9" key="1">
    <citation type="submission" date="2017-07" db="EMBL/GenBank/DDBJ databases">
        <title>Phylogenetic study on the rhizospheric bacterium Ochrobactrum sp. A44.</title>
        <authorList>
            <person name="Krzyzanowska D.M."/>
            <person name="Ossowicki A."/>
            <person name="Rajewska M."/>
            <person name="Maciag T."/>
            <person name="Kaczynski Z."/>
            <person name="Czerwicka M."/>
            <person name="Jafra S."/>
        </authorList>
    </citation>
    <scope>NUCLEOTIDE SEQUENCE [LARGE SCALE GENOMIC DNA]</scope>
    <source>
        <strain evidence="8 9">DSM 7216</strain>
    </source>
</reference>
<sequence length="637" mass="70514">MPSLFRLENSWIANPAPAGTMTIEVFNLSDETLTDFSLCYTSITRIVGEPQITNGHFVLHDGSFNEIATLKGFALKPGETWTLSVAPLNRSPFHVNDGAKTAYLKCADGRLIHIETGELALSGQNLPLPGPRLPEGRLTLPFALLPWPVKFNAEAGSTPIALHPAEGTDLSGLRALSLVEELHARLFPQARQVFSLKSVEGGRAVAIKSDASIKKSGFAIDFTAELITVTASDADGTRHGLVALAHILDGAKQDAESFKFPVSGRIEDAPRHDWRGCLLDVSRHFWTHNEVTRFLDIMAWYRLNTFHWHLTDDEAWRIEIPELPELTGIGATRAPNSPMLPQLGDTTETSHGFYTQEQIRLVVAHAQSLGIEVVPEVDMPGHCKAVLTALPYLQDRNEANESYKTVQGFTNNALNPAMPATWEFVKTILDNIVALFPGRYIHIGGDEVADNSWIGSPLARELMEREGLKGTFELQSWFMRKLKIMLEQRGRVLAGWNEVAHGGGVQPEGTLLMAWQAPEIGIELAKQGYDVVMTPGQAYYLDMAQSHNWWEPGAGWAGASTPEESYAYEAAGDFPPELAQHLKGVQACIWCEHFTTHAYFNDLTFPRLLAVAEAAWTPASEKDWLRFAVQARRHPLF</sequence>
<evidence type="ECO:0000256" key="1">
    <source>
        <dbReference type="ARBA" id="ARBA00001231"/>
    </source>
</evidence>
<dbReference type="PRINTS" id="PR00738">
    <property type="entry name" value="GLHYDRLASE20"/>
</dbReference>
<dbReference type="GO" id="GO:0016020">
    <property type="term" value="C:membrane"/>
    <property type="evidence" value="ECO:0007669"/>
    <property type="project" value="TreeGrafter"/>
</dbReference>
<dbReference type="InterPro" id="IPR025705">
    <property type="entry name" value="Beta_hexosaminidase_sua/sub"/>
</dbReference>
<dbReference type="CDD" id="cd06563">
    <property type="entry name" value="GH20_chitobiase-like"/>
    <property type="match status" value="1"/>
</dbReference>
<dbReference type="InterPro" id="IPR029018">
    <property type="entry name" value="Hex-like_dom2"/>
</dbReference>
<dbReference type="AlphaFoldDB" id="A0A256FEV8"/>
<organism evidence="8 9">
    <name type="scientific">Brucella thiophenivorans</name>
    <dbReference type="NCBI Taxonomy" id="571255"/>
    <lineage>
        <taxon>Bacteria</taxon>
        <taxon>Pseudomonadati</taxon>
        <taxon>Pseudomonadota</taxon>
        <taxon>Alphaproteobacteria</taxon>
        <taxon>Hyphomicrobiales</taxon>
        <taxon>Brucellaceae</taxon>
        <taxon>Brucella/Ochrobactrum group</taxon>
        <taxon>Brucella</taxon>
    </lineage>
</organism>
<evidence type="ECO:0000259" key="7">
    <source>
        <dbReference type="Pfam" id="PF00728"/>
    </source>
</evidence>
<comment type="similarity">
    <text evidence="2">Belongs to the glycosyl hydrolase 20 family.</text>
</comment>
<proteinExistence type="inferred from homology"/>
<dbReference type="OrthoDB" id="9763537at2"/>
<evidence type="ECO:0000256" key="3">
    <source>
        <dbReference type="ARBA" id="ARBA00012663"/>
    </source>
</evidence>
<dbReference type="EC" id="3.2.1.52" evidence="3"/>
<evidence type="ECO:0000313" key="8">
    <source>
        <dbReference type="EMBL" id="OYR13374.1"/>
    </source>
</evidence>
<dbReference type="SUPFAM" id="SSF55545">
    <property type="entry name" value="beta-N-acetylhexosaminidase-like domain"/>
    <property type="match status" value="1"/>
</dbReference>
<keyword evidence="4 8" id="KW-0378">Hydrolase</keyword>
<dbReference type="Gene3D" id="3.20.20.80">
    <property type="entry name" value="Glycosidases"/>
    <property type="match status" value="1"/>
</dbReference>
<dbReference type="PANTHER" id="PTHR22600:SF57">
    <property type="entry name" value="BETA-N-ACETYLHEXOSAMINIDASE"/>
    <property type="match status" value="1"/>
</dbReference>
<dbReference type="Pfam" id="PF00728">
    <property type="entry name" value="Glyco_hydro_20"/>
    <property type="match status" value="1"/>
</dbReference>
<dbReference type="EMBL" id="NNRJ01000052">
    <property type="protein sequence ID" value="OYR13374.1"/>
    <property type="molecule type" value="Genomic_DNA"/>
</dbReference>
<dbReference type="Proteomes" id="UP000215590">
    <property type="component" value="Unassembled WGS sequence"/>
</dbReference>
<dbReference type="Gene3D" id="3.30.379.10">
    <property type="entry name" value="Chitobiase/beta-hexosaminidase domain 2-like"/>
    <property type="match status" value="1"/>
</dbReference>
<dbReference type="GO" id="GO:0005975">
    <property type="term" value="P:carbohydrate metabolic process"/>
    <property type="evidence" value="ECO:0007669"/>
    <property type="project" value="InterPro"/>
</dbReference>
<gene>
    <name evidence="8" type="ORF">CEV31_3330</name>
</gene>
<feature type="active site" description="Proton donor" evidence="6">
    <location>
        <position position="447"/>
    </location>
</feature>
<dbReference type="InterPro" id="IPR015883">
    <property type="entry name" value="Glyco_hydro_20_cat"/>
</dbReference>
<evidence type="ECO:0000256" key="5">
    <source>
        <dbReference type="ARBA" id="ARBA00030512"/>
    </source>
</evidence>
<keyword evidence="9" id="KW-1185">Reference proteome</keyword>
<comment type="catalytic activity">
    <reaction evidence="1">
        <text>Hydrolysis of terminal non-reducing N-acetyl-D-hexosamine residues in N-acetyl-beta-D-hexosaminides.</text>
        <dbReference type="EC" id="3.2.1.52"/>
    </reaction>
</comment>
<evidence type="ECO:0000256" key="2">
    <source>
        <dbReference type="ARBA" id="ARBA00006285"/>
    </source>
</evidence>
<dbReference type="InterPro" id="IPR017853">
    <property type="entry name" value="GH"/>
</dbReference>
<feature type="domain" description="Glycoside hydrolase family 20 catalytic" evidence="7">
    <location>
        <begin position="273"/>
        <end position="618"/>
    </location>
</feature>
<dbReference type="PANTHER" id="PTHR22600">
    <property type="entry name" value="BETA-HEXOSAMINIDASE"/>
    <property type="match status" value="1"/>
</dbReference>
<comment type="caution">
    <text evidence="8">The sequence shown here is derived from an EMBL/GenBank/DDBJ whole genome shotgun (WGS) entry which is preliminary data.</text>
</comment>
<protein>
    <recommendedName>
        <fullName evidence="3">beta-N-acetylhexosaminidase</fullName>
        <ecNumber evidence="3">3.2.1.52</ecNumber>
    </recommendedName>
    <alternativeName>
        <fullName evidence="5">Beta-N-acetylhexosaminidase</fullName>
    </alternativeName>
</protein>
<dbReference type="RefSeq" id="WP_094508887.1">
    <property type="nucleotide sequence ID" value="NZ_JBHEEK010000007.1"/>
</dbReference>